<dbReference type="Proteomes" id="UP000298246">
    <property type="component" value="Unassembled WGS sequence"/>
</dbReference>
<dbReference type="PANTHER" id="PTHR22911:SF133">
    <property type="entry name" value="MEMBRANE PROTEIN"/>
    <property type="match status" value="1"/>
</dbReference>
<dbReference type="PANTHER" id="PTHR22911">
    <property type="entry name" value="ACYL-MALONYL CONDENSING ENZYME-RELATED"/>
    <property type="match status" value="1"/>
</dbReference>
<keyword evidence="3" id="KW-0472">Membrane</keyword>
<keyword evidence="3" id="KW-1133">Transmembrane helix</keyword>
<protein>
    <recommendedName>
        <fullName evidence="4">EamA domain-containing protein</fullName>
    </recommendedName>
</protein>
<dbReference type="AlphaFoldDB" id="A0A4Y8Q8C7"/>
<keyword evidence="6" id="KW-1185">Reference proteome</keyword>
<comment type="similarity">
    <text evidence="2">Belongs to the EamA transporter family.</text>
</comment>
<dbReference type="Pfam" id="PF00892">
    <property type="entry name" value="EamA"/>
    <property type="match status" value="2"/>
</dbReference>
<feature type="transmembrane region" description="Helical" evidence="3">
    <location>
        <begin position="278"/>
        <end position="296"/>
    </location>
</feature>
<comment type="subcellular location">
    <subcellularLocation>
        <location evidence="1">Endomembrane system</location>
        <topology evidence="1">Multi-pass membrane protein</topology>
    </subcellularLocation>
</comment>
<feature type="transmembrane region" description="Helical" evidence="3">
    <location>
        <begin position="128"/>
        <end position="147"/>
    </location>
</feature>
<feature type="domain" description="EamA" evidence="4">
    <location>
        <begin position="8"/>
        <end position="142"/>
    </location>
</feature>
<dbReference type="EMBL" id="MYFO01000004">
    <property type="protein sequence ID" value="TFE90615.1"/>
    <property type="molecule type" value="Genomic_DNA"/>
</dbReference>
<evidence type="ECO:0000256" key="1">
    <source>
        <dbReference type="ARBA" id="ARBA00004127"/>
    </source>
</evidence>
<proteinExistence type="inferred from homology"/>
<evidence type="ECO:0000313" key="5">
    <source>
        <dbReference type="EMBL" id="TFE90615.1"/>
    </source>
</evidence>
<reference evidence="5 6" key="1">
    <citation type="submission" date="2017-03" db="EMBL/GenBank/DDBJ databases">
        <title>Isolation of Levoglucosan Utilizing Bacteria.</title>
        <authorList>
            <person name="Arya A.S."/>
        </authorList>
    </citation>
    <scope>NUCLEOTIDE SEQUENCE [LARGE SCALE GENOMIC DNA]</scope>
    <source>
        <strain evidence="5 6">MEC069</strain>
    </source>
</reference>
<dbReference type="SUPFAM" id="SSF103481">
    <property type="entry name" value="Multidrug resistance efflux transporter EmrE"/>
    <property type="match status" value="2"/>
</dbReference>
<organism evidence="5 6">
    <name type="scientific">Paenibacillus athensensis</name>
    <dbReference type="NCBI Taxonomy" id="1967502"/>
    <lineage>
        <taxon>Bacteria</taxon>
        <taxon>Bacillati</taxon>
        <taxon>Bacillota</taxon>
        <taxon>Bacilli</taxon>
        <taxon>Bacillales</taxon>
        <taxon>Paenibacillaceae</taxon>
        <taxon>Paenibacillus</taxon>
    </lineage>
</organism>
<sequence length="313" mass="33922">MHTDQRSFGLLWVSLGASMWGTDAILRTPLLGTFSSAEIVLLEHLILCLFAVPFFILHRRSFARLRVREGLLLLLIAWGSSGLATWLFTQAFRFGNPSVVILLQKLQPLAAIVLARLLLKERFTRSQAWVLGLALAGAYLLSFGWSVPFASATAAQWQGSLLALGAAGLWGAGTVLGRRLLDRLTFLELTSARFGLAVPFLLLLQLVQDRRPLRLEALDTQSLAYLMLLALVPGLIGILLYYRGLRGSKAGYATVAELAFPVTALLLNWLVLGQSITLSQSLGAVLIFGCVLTLTAERSAAPQAGKLPLAADS</sequence>
<dbReference type="InterPro" id="IPR037185">
    <property type="entry name" value="EmrE-like"/>
</dbReference>
<evidence type="ECO:0000259" key="4">
    <source>
        <dbReference type="Pfam" id="PF00892"/>
    </source>
</evidence>
<evidence type="ECO:0000256" key="2">
    <source>
        <dbReference type="ARBA" id="ARBA00007362"/>
    </source>
</evidence>
<dbReference type="RefSeq" id="WP_134750340.1">
    <property type="nucleotide sequence ID" value="NZ_MYFO02000008.1"/>
</dbReference>
<feature type="domain" description="EamA" evidence="4">
    <location>
        <begin position="159"/>
        <end position="293"/>
    </location>
</feature>
<feature type="transmembrane region" description="Helical" evidence="3">
    <location>
        <begin position="254"/>
        <end position="272"/>
    </location>
</feature>
<feature type="transmembrane region" description="Helical" evidence="3">
    <location>
        <begin position="159"/>
        <end position="177"/>
    </location>
</feature>
<dbReference type="OrthoDB" id="6212796at2"/>
<feature type="transmembrane region" description="Helical" evidence="3">
    <location>
        <begin position="223"/>
        <end position="242"/>
    </location>
</feature>
<feature type="transmembrane region" description="Helical" evidence="3">
    <location>
        <begin position="100"/>
        <end position="119"/>
    </location>
</feature>
<comment type="caution">
    <text evidence="5">The sequence shown here is derived from an EMBL/GenBank/DDBJ whole genome shotgun (WGS) entry which is preliminary data.</text>
</comment>
<feature type="transmembrane region" description="Helical" evidence="3">
    <location>
        <begin position="70"/>
        <end position="88"/>
    </location>
</feature>
<dbReference type="InterPro" id="IPR000620">
    <property type="entry name" value="EamA_dom"/>
</dbReference>
<name>A0A4Y8Q8C7_9BACL</name>
<dbReference type="GO" id="GO:0016020">
    <property type="term" value="C:membrane"/>
    <property type="evidence" value="ECO:0007669"/>
    <property type="project" value="InterPro"/>
</dbReference>
<evidence type="ECO:0000313" key="6">
    <source>
        <dbReference type="Proteomes" id="UP000298246"/>
    </source>
</evidence>
<evidence type="ECO:0000256" key="3">
    <source>
        <dbReference type="SAM" id="Phobius"/>
    </source>
</evidence>
<accession>A0A4Y8Q8C7</accession>
<feature type="transmembrane region" description="Helical" evidence="3">
    <location>
        <begin position="40"/>
        <end position="58"/>
    </location>
</feature>
<keyword evidence="3" id="KW-0812">Transmembrane</keyword>
<gene>
    <name evidence="5" type="ORF">B5M42_04935</name>
</gene>
<feature type="transmembrane region" description="Helical" evidence="3">
    <location>
        <begin position="184"/>
        <end position="203"/>
    </location>
</feature>